<dbReference type="InterPro" id="IPR001849">
    <property type="entry name" value="PH_domain"/>
</dbReference>
<dbReference type="AlphaFoldDB" id="A0A0H5QNT0"/>
<dbReference type="EMBL" id="HACM01002805">
    <property type="protein sequence ID" value="CRZ03247.1"/>
    <property type="molecule type" value="Transcribed_RNA"/>
</dbReference>
<proteinExistence type="predicted"/>
<dbReference type="PANTHER" id="PTHR14336">
    <property type="entry name" value="TANDEM PH DOMAIN CONTAINING PROTEIN"/>
    <property type="match status" value="1"/>
</dbReference>
<dbReference type="SUPFAM" id="SSF50729">
    <property type="entry name" value="PH domain-like"/>
    <property type="match status" value="2"/>
</dbReference>
<dbReference type="CDD" id="cd00821">
    <property type="entry name" value="PH"/>
    <property type="match status" value="1"/>
</dbReference>
<dbReference type="InterPro" id="IPR051707">
    <property type="entry name" value="PI-Interact_SigTrans_Reg"/>
</dbReference>
<organism evidence="2">
    <name type="scientific">Spongospora subterranea</name>
    <dbReference type="NCBI Taxonomy" id="70186"/>
    <lineage>
        <taxon>Eukaryota</taxon>
        <taxon>Sar</taxon>
        <taxon>Rhizaria</taxon>
        <taxon>Endomyxa</taxon>
        <taxon>Phytomyxea</taxon>
        <taxon>Plasmodiophorida</taxon>
        <taxon>Plasmodiophoridae</taxon>
        <taxon>Spongospora</taxon>
    </lineage>
</organism>
<feature type="domain" description="PH" evidence="1">
    <location>
        <begin position="656"/>
        <end position="756"/>
    </location>
</feature>
<dbReference type="Gene3D" id="2.30.29.30">
    <property type="entry name" value="Pleckstrin-homology domain (PH domain)/Phosphotyrosine-binding domain (PTB)"/>
    <property type="match status" value="1"/>
</dbReference>
<evidence type="ECO:0000313" key="2">
    <source>
        <dbReference type="EMBL" id="CRZ03247.1"/>
    </source>
</evidence>
<name>A0A0H5QNT0_9EUKA</name>
<feature type="non-terminal residue" evidence="2">
    <location>
        <position position="1"/>
    </location>
</feature>
<protein>
    <recommendedName>
        <fullName evidence="1">PH domain-containing protein</fullName>
    </recommendedName>
</protein>
<dbReference type="PROSITE" id="PS50003">
    <property type="entry name" value="PH_DOMAIN"/>
    <property type="match status" value="1"/>
</dbReference>
<dbReference type="Pfam" id="PF00169">
    <property type="entry name" value="PH"/>
    <property type="match status" value="1"/>
</dbReference>
<sequence>AVLDDGARPTIPVWIGTAMQTLIMNCLTVLPSQRPTFMELIARMTHMFHLSPKAICRQYDIKRLIFMLDNTRQYMQELAARELALIKPSNEPCSHCGQSSLSAVMLEHETVMLFLEKLTILLNGEITKTSNQFCLALVALLSCAPEKYRSSYSDIVLKEIGLGKLMSFCNSMDEELRMGARALLKLITPDFLRPENNAINELDKDTAINLQSLVEDEISQLTEKLEGVQSLVKLKKDLIETLQLRKFSSHSKRVAHRNTPSWNAYVHDQALVPVEELMMAGVVIGKIFPGPDIDVLPTSGILSSSFLQAFNFKSSDILHHDHALTYDQAMNTWVTSLIVIRKQELHIFEVGSGQSRNDNCLATIKIRQDCQVAIGRKHGKPHCIHICEDSDTMVICARSASIVRLWACLLNPDKFHDRPNSLIPCSMSKRDLLDMLAKMAVEGRTPPTDSSGWLLTLDRDTMLWYPAYARFEPMRPKIMALFETSHMNNAIMDISIDKVVFNHNPQDSDDSTSDGCDEEWGSRYFAVEGQRVDRSEVSRETKEIFEFCSISIGERHNWVDYCQRVGKPSLLSLEQARVDENVALSTLPPDIKDELMRNVDVRQKTDSDRTVTEDLVQQATKYESSSSFEDDELLLCDINDGQKLVHHVDFVKQFGDAAKYGYLLKRGGFRKNWKLRYFYLVKNQLRYFPCHNSVPSDCLGVIYTSTASGKRFTVYPDRSKKKFCFCIENPSRTWFLEAHSEEELQDWTSAIREAIGNMKETSGTIK</sequence>
<dbReference type="SMART" id="SM00233">
    <property type="entry name" value="PH"/>
    <property type="match status" value="2"/>
</dbReference>
<reference evidence="2" key="1">
    <citation type="submission" date="2015-04" db="EMBL/GenBank/DDBJ databases">
        <title>The genome sequence of the plant pathogenic Rhizarian Plasmodiophora brassicae reveals insights in its biotrophic life cycle and the origin of chitin synthesis.</title>
        <authorList>
            <person name="Schwelm A."/>
            <person name="Fogelqvist J."/>
            <person name="Knaust A."/>
            <person name="Julke S."/>
            <person name="Lilja T."/>
            <person name="Dhandapani V."/>
            <person name="Bonilla-Rosso G."/>
            <person name="Karlsson M."/>
            <person name="Shevchenko A."/>
            <person name="Choi S.R."/>
            <person name="Kim H.G."/>
            <person name="Park J.Y."/>
            <person name="Lim Y.P."/>
            <person name="Ludwig-Muller J."/>
            <person name="Dixelius C."/>
        </authorList>
    </citation>
    <scope>NUCLEOTIDE SEQUENCE</scope>
    <source>
        <tissue evidence="2">Potato root galls</tissue>
    </source>
</reference>
<dbReference type="PANTHER" id="PTHR14336:SF8">
    <property type="entry name" value="PROTEIN OPY1"/>
    <property type="match status" value="1"/>
</dbReference>
<accession>A0A0H5QNT0</accession>
<evidence type="ECO:0000259" key="1">
    <source>
        <dbReference type="PROSITE" id="PS50003"/>
    </source>
</evidence>
<dbReference type="InterPro" id="IPR011993">
    <property type="entry name" value="PH-like_dom_sf"/>
</dbReference>